<dbReference type="GO" id="GO:0071555">
    <property type="term" value="P:cell wall organization"/>
    <property type="evidence" value="ECO:0007669"/>
    <property type="project" value="TreeGrafter"/>
</dbReference>
<dbReference type="Gene3D" id="3.30.450.330">
    <property type="match status" value="1"/>
</dbReference>
<organism evidence="6 7">
    <name type="scientific">Enteractinococcus helveticum</name>
    <dbReference type="NCBI Taxonomy" id="1837282"/>
    <lineage>
        <taxon>Bacteria</taxon>
        <taxon>Bacillati</taxon>
        <taxon>Actinomycetota</taxon>
        <taxon>Actinomycetes</taxon>
        <taxon>Micrococcales</taxon>
        <taxon>Micrococcaceae</taxon>
    </lineage>
</organism>
<reference evidence="6" key="2">
    <citation type="submission" date="2021-09" db="EMBL/GenBank/DDBJ databases">
        <authorList>
            <person name="Gilroy R."/>
        </authorList>
    </citation>
    <scope>NUCLEOTIDE SEQUENCE</scope>
    <source>
        <strain evidence="6">ChiHjej13B12-14962</strain>
    </source>
</reference>
<dbReference type="SUPFAM" id="SSF56601">
    <property type="entry name" value="beta-lactamase/transpeptidase-like"/>
    <property type="match status" value="1"/>
</dbReference>
<evidence type="ECO:0000313" key="7">
    <source>
        <dbReference type="Proteomes" id="UP000703315"/>
    </source>
</evidence>
<evidence type="ECO:0000256" key="1">
    <source>
        <dbReference type="ARBA" id="ARBA00004370"/>
    </source>
</evidence>
<comment type="caution">
    <text evidence="6">The sequence shown here is derived from an EMBL/GenBank/DDBJ whole genome shotgun (WGS) entry which is preliminary data.</text>
</comment>
<comment type="similarity">
    <text evidence="2">Belongs to the transpeptidase family.</text>
</comment>
<dbReference type="InterPro" id="IPR005311">
    <property type="entry name" value="PBP_dimer"/>
</dbReference>
<dbReference type="Pfam" id="PF00905">
    <property type="entry name" value="Transpeptidase"/>
    <property type="match status" value="1"/>
</dbReference>
<dbReference type="PANTHER" id="PTHR30627:SF1">
    <property type="entry name" value="PEPTIDOGLYCAN D,D-TRANSPEPTIDASE FTSI"/>
    <property type="match status" value="1"/>
</dbReference>
<dbReference type="AlphaFoldDB" id="A0A921K7Q7"/>
<evidence type="ECO:0000313" key="6">
    <source>
        <dbReference type="EMBL" id="HJF14872.1"/>
    </source>
</evidence>
<dbReference type="Pfam" id="PF03717">
    <property type="entry name" value="PBP_dimer"/>
    <property type="match status" value="1"/>
</dbReference>
<dbReference type="InterPro" id="IPR036138">
    <property type="entry name" value="PBP_dimer_sf"/>
</dbReference>
<dbReference type="Gene3D" id="3.90.1310.10">
    <property type="entry name" value="Penicillin-binding protein 2a (Domain 2)"/>
    <property type="match status" value="1"/>
</dbReference>
<dbReference type="InterPro" id="IPR012338">
    <property type="entry name" value="Beta-lactam/transpept-like"/>
</dbReference>
<evidence type="ECO:0000256" key="3">
    <source>
        <dbReference type="ARBA" id="ARBA00023136"/>
    </source>
</evidence>
<comment type="subcellular location">
    <subcellularLocation>
        <location evidence="1">Membrane</location>
    </subcellularLocation>
</comment>
<gene>
    <name evidence="6" type="ORF">K8V32_08750</name>
</gene>
<feature type="domain" description="Penicillin-binding protein transpeptidase" evidence="4">
    <location>
        <begin position="261"/>
        <end position="562"/>
    </location>
</feature>
<dbReference type="PANTHER" id="PTHR30627">
    <property type="entry name" value="PEPTIDOGLYCAN D,D-TRANSPEPTIDASE"/>
    <property type="match status" value="1"/>
</dbReference>
<keyword evidence="3" id="KW-0472">Membrane</keyword>
<accession>A0A921K7Q7</accession>
<feature type="domain" description="Penicillin-binding protein dimerisation" evidence="5">
    <location>
        <begin position="58"/>
        <end position="218"/>
    </location>
</feature>
<dbReference type="Proteomes" id="UP000703315">
    <property type="component" value="Unassembled WGS sequence"/>
</dbReference>
<dbReference type="GO" id="GO:0008658">
    <property type="term" value="F:penicillin binding"/>
    <property type="evidence" value="ECO:0007669"/>
    <property type="project" value="InterPro"/>
</dbReference>
<dbReference type="RefSeq" id="WP_303905923.1">
    <property type="nucleotide sequence ID" value="NZ_DYXC01000092.1"/>
</dbReference>
<dbReference type="InterPro" id="IPR001460">
    <property type="entry name" value="PCN-bd_Tpept"/>
</dbReference>
<protein>
    <submittedName>
        <fullName evidence="6">Penicillin-binding protein 2</fullName>
    </submittedName>
</protein>
<dbReference type="InterPro" id="IPR050515">
    <property type="entry name" value="Beta-lactam/transpept"/>
</dbReference>
<dbReference type="EMBL" id="DYXC01000092">
    <property type="protein sequence ID" value="HJF14872.1"/>
    <property type="molecule type" value="Genomic_DNA"/>
</dbReference>
<evidence type="ECO:0000256" key="2">
    <source>
        <dbReference type="ARBA" id="ARBA00007171"/>
    </source>
</evidence>
<dbReference type="Gene3D" id="3.40.710.10">
    <property type="entry name" value="DD-peptidase/beta-lactamase superfamily"/>
    <property type="match status" value="1"/>
</dbReference>
<sequence length="594" mass="65720">MPNTPMSRAPQTRLKVTVVLLMLSLVVLGGRLLFIQGIDAEDQAQQAMDRRTRPVTLAPERGSILDRDGNVMAESVQRYDLVVDQRLVQDSRVWDPEQSAYTDLDIDEQLKELSEILDIDYPELRELMVGDRPYRIVSRRVTPEVRQEALDVGIPGLLSEPVAERVYPNGAVAGSILGFNGHDGHGLEGIERSQDEHLSGQAGERVFEISADGVRIPNASFSETPAVDGDDIRLTIDLDVSWYAQEAIAAKVDQYNAKWGNIVVMDAKTGEILALADSETVDPTDPTATDQLFWRPTALTQAYEPGSTGKAVTFAMALDAGVVTPEQQWTVPNKQTFNNESISDSMPHDTYDMTTAGIFTRSYNTGTVQIAEQLSAETRWDYMKQFGIGEPIDLGISGVNQGLFTHWENWDRRQHFTTTFGQGYSLTSLHTTRIFQALANDGKMMPARLIDSYIDEDGIERKWESSEEPKQVVSEEAADEMLKLMEGVVQKGTASAAKIDGYRVGGKTGTGEAAGTSGYDGYTTSFTGIVPLDDPQFVVSVAVHRPQGDWKTWQVTDTAADVMQYLLSKYSVSPSDTGPQHYDVFTEDPQERPW</sequence>
<dbReference type="GO" id="GO:0005886">
    <property type="term" value="C:plasma membrane"/>
    <property type="evidence" value="ECO:0007669"/>
    <property type="project" value="TreeGrafter"/>
</dbReference>
<evidence type="ECO:0000259" key="5">
    <source>
        <dbReference type="Pfam" id="PF03717"/>
    </source>
</evidence>
<evidence type="ECO:0000259" key="4">
    <source>
        <dbReference type="Pfam" id="PF00905"/>
    </source>
</evidence>
<reference evidence="6" key="1">
    <citation type="journal article" date="2021" name="PeerJ">
        <title>Extensive microbial diversity within the chicken gut microbiome revealed by metagenomics and culture.</title>
        <authorList>
            <person name="Gilroy R."/>
            <person name="Ravi A."/>
            <person name="Getino M."/>
            <person name="Pursley I."/>
            <person name="Horton D.L."/>
            <person name="Alikhan N.F."/>
            <person name="Baker D."/>
            <person name="Gharbi K."/>
            <person name="Hall N."/>
            <person name="Watson M."/>
            <person name="Adriaenssens E.M."/>
            <person name="Foster-Nyarko E."/>
            <person name="Jarju S."/>
            <person name="Secka A."/>
            <person name="Antonio M."/>
            <person name="Oren A."/>
            <person name="Chaudhuri R.R."/>
            <person name="La Ragione R."/>
            <person name="Hildebrand F."/>
            <person name="Pallen M.J."/>
        </authorList>
    </citation>
    <scope>NUCLEOTIDE SEQUENCE</scope>
    <source>
        <strain evidence="6">ChiHjej13B12-14962</strain>
    </source>
</reference>
<dbReference type="SUPFAM" id="SSF56519">
    <property type="entry name" value="Penicillin binding protein dimerisation domain"/>
    <property type="match status" value="1"/>
</dbReference>
<name>A0A921K7Q7_9MICC</name>
<proteinExistence type="inferred from homology"/>